<evidence type="ECO:0000313" key="2">
    <source>
        <dbReference type="Proteomes" id="UP000290407"/>
    </source>
</evidence>
<dbReference type="AlphaFoldDB" id="A0A4Q2UTZ8"/>
<reference evidence="1 2" key="1">
    <citation type="submission" date="2019-01" db="EMBL/GenBank/DDBJ databases">
        <title>Spirosoma flava sp. nov., a propanil-degrading bacterium isolated from herbicide-contaminated soil.</title>
        <authorList>
            <person name="Zhang L."/>
            <person name="Jiang J.-D."/>
        </authorList>
    </citation>
    <scope>NUCLEOTIDE SEQUENCE [LARGE SCALE GENOMIC DNA]</scope>
    <source>
        <strain evidence="1 2">TY50</strain>
    </source>
</reference>
<organism evidence="1 2">
    <name type="scientific">Spirosoma sordidisoli</name>
    <dbReference type="NCBI Taxonomy" id="2502893"/>
    <lineage>
        <taxon>Bacteria</taxon>
        <taxon>Pseudomonadati</taxon>
        <taxon>Bacteroidota</taxon>
        <taxon>Cytophagia</taxon>
        <taxon>Cytophagales</taxon>
        <taxon>Cytophagaceae</taxon>
        <taxon>Spirosoma</taxon>
    </lineage>
</organism>
<dbReference type="Proteomes" id="UP000290407">
    <property type="component" value="Unassembled WGS sequence"/>
</dbReference>
<accession>A0A4Q2UTZ8</accession>
<keyword evidence="2" id="KW-1185">Reference proteome</keyword>
<dbReference type="RefSeq" id="WP_129599992.1">
    <property type="nucleotide sequence ID" value="NZ_SBLB01000001.1"/>
</dbReference>
<dbReference type="EMBL" id="SBLB01000001">
    <property type="protein sequence ID" value="RYC71260.1"/>
    <property type="molecule type" value="Genomic_DNA"/>
</dbReference>
<proteinExistence type="predicted"/>
<sequence>MAVPRTTIWDCAPHTKAKHLILEKYLNAWFPILGRYHQRIIYMDGFAGPGEYTGGEKGSPIVALNLAKNHTANFTGELNFYFVENDAKRFDHLKSMVEEDKYPANFTIDLQQGEFANVLANDLDNFDQKGLPNAPIFAFIDPFGFSSVPYHLIHRLLRMARTEVFVYFARNAVNRHLENDKVEHHIAELFGMETITIPKGPNRMNEIKNLYERRLKEAAQFVGSFTMIDDRGVPIYDLFFASNSVKGYVKMKEAMWSVDENGGFRFSDKDDPNQLMLLRKDPANDVVVLIKDVGSTSKLVPIEKMEAWIETKTVYLVKHLRAALRLMEEDGSITVEELKKDGSRRRGKTFAEGTQINFS</sequence>
<evidence type="ECO:0000313" key="1">
    <source>
        <dbReference type="EMBL" id="RYC71260.1"/>
    </source>
</evidence>
<gene>
    <name evidence="1" type="primary">tcmP</name>
    <name evidence="1" type="ORF">EQG79_03695</name>
</gene>
<name>A0A4Q2UTZ8_9BACT</name>
<comment type="caution">
    <text evidence="1">The sequence shown here is derived from an EMBL/GenBank/DDBJ whole genome shotgun (WGS) entry which is preliminary data.</text>
</comment>
<dbReference type="InterPro" id="IPR031009">
    <property type="entry name" value="Tcm_partner"/>
</dbReference>
<dbReference type="NCBIfam" id="TIGR04474">
    <property type="entry name" value="tcm_partner"/>
    <property type="match status" value="1"/>
</dbReference>
<protein>
    <submittedName>
        <fullName evidence="1">Three-Cys-motif partner protein TcmP</fullName>
    </submittedName>
</protein>